<dbReference type="SUPFAM" id="SSF51430">
    <property type="entry name" value="NAD(P)-linked oxidoreductase"/>
    <property type="match status" value="1"/>
</dbReference>
<keyword evidence="4" id="KW-0539">Nucleus</keyword>
<dbReference type="PANTHER" id="PTHR46807:SF7">
    <property type="entry name" value="BHLH DOMAIN-CONTAINING PROTEIN"/>
    <property type="match status" value="1"/>
</dbReference>
<evidence type="ECO:0000256" key="1">
    <source>
        <dbReference type="ARBA" id="ARBA00004123"/>
    </source>
</evidence>
<comment type="caution">
    <text evidence="7">The sequence shown here is derived from an EMBL/GenBank/DDBJ whole genome shotgun (WGS) entry which is preliminary data.</text>
</comment>
<evidence type="ECO:0000313" key="8">
    <source>
        <dbReference type="Proteomes" id="UP000326939"/>
    </source>
</evidence>
<keyword evidence="2" id="KW-0805">Transcription regulation</keyword>
<feature type="domain" description="BHLH" evidence="6">
    <location>
        <begin position="733"/>
        <end position="782"/>
    </location>
</feature>
<feature type="compositionally biased region" description="Polar residues" evidence="5">
    <location>
        <begin position="525"/>
        <end position="534"/>
    </location>
</feature>
<feature type="compositionally biased region" description="Basic and acidic residues" evidence="5">
    <location>
        <begin position="648"/>
        <end position="664"/>
    </location>
</feature>
<feature type="compositionally biased region" description="Basic and acidic residues" evidence="5">
    <location>
        <begin position="513"/>
        <end position="524"/>
    </location>
</feature>
<dbReference type="GO" id="GO:0005634">
    <property type="term" value="C:nucleus"/>
    <property type="evidence" value="ECO:0007669"/>
    <property type="project" value="UniProtKB-SubCell"/>
</dbReference>
<feature type="compositionally biased region" description="Basic residues" evidence="5">
    <location>
        <begin position="723"/>
        <end position="732"/>
    </location>
</feature>
<evidence type="ECO:0000313" key="7">
    <source>
        <dbReference type="EMBL" id="KAB5568395.1"/>
    </source>
</evidence>
<dbReference type="CDD" id="cd11445">
    <property type="entry name" value="bHLH_AtPIF_like"/>
    <property type="match status" value="1"/>
</dbReference>
<dbReference type="PROSITE" id="PS50888">
    <property type="entry name" value="BHLH"/>
    <property type="match status" value="1"/>
</dbReference>
<evidence type="ECO:0000256" key="3">
    <source>
        <dbReference type="ARBA" id="ARBA00023163"/>
    </source>
</evidence>
<evidence type="ECO:0000259" key="6">
    <source>
        <dbReference type="PROSITE" id="PS50888"/>
    </source>
</evidence>
<dbReference type="GO" id="GO:0010017">
    <property type="term" value="P:red or far-red light signaling pathway"/>
    <property type="evidence" value="ECO:0007669"/>
    <property type="project" value="UniProtKB-ARBA"/>
</dbReference>
<dbReference type="Gene3D" id="4.10.280.10">
    <property type="entry name" value="Helix-loop-helix DNA-binding domain"/>
    <property type="match status" value="1"/>
</dbReference>
<dbReference type="InterPro" id="IPR023210">
    <property type="entry name" value="NADP_OxRdtase_dom"/>
</dbReference>
<feature type="region of interest" description="Disordered" evidence="5">
    <location>
        <begin position="900"/>
        <end position="925"/>
    </location>
</feature>
<dbReference type="InterPro" id="IPR011598">
    <property type="entry name" value="bHLH_dom"/>
</dbReference>
<sequence>MAMAMNVSSACFCVSGNRRSVNRVRAVASEDFAASKIKEDKVRLGGSDLEVTRLGIGAWSWGDTSYWNNFEWDDGKMKAAKAAFDSSVDCGITFFDTAEVYGSGFSFGAINSETLLGRFIEDRKLKDPEVEVAVATKYAALPWRLGRQSVLAALKESLDRLGLSSVELYQLHWPGIWGNEGYIDGLGDAVEQGLVKAVGVSNYSESRLRSAYEKLKKRGIPLASNQVNYSLIYRAPEENGVKAACDELGVTLIAYSPIAQGVLTGKYTPENPPTGPRGQIYTPEYLTKVVLNWLVAQENVVPIPGAKNAEQAEEFAGALGWRLTSDEINELRSLALEPWKTAAEGLDEDFDWVEDRGVRHVFFVPCCELTAVEPCDNSLWILAWLPSRCHFKKDTRVFSAMNHCIPDWIFEGDLPVSNQKNPIEPDNELVELLWRNGQVVLHSQTQRKPSPHVQKHDSPTVTGYGSTLNSSHLIQDDETVSWIHDPLEDSFEKEFCSNFFSELPPPLSDQISSEEKSAKFDASKTSHQQQQQLNNNKHPVVLEFSGNPMPPPRIQVQEQNHTSVGGFGKAVNVNLSQFSAPLKVGDFRSSSPQFGGQWSGDFSKGEARECSVVTVGSSNQISRDSFLSRASGDATGTSTGLSAGPSIDDPRKVISQSERGKADQTLDPTVTSSSGGSGSSFGRTCKQSAVPGRSLKRKTMHAEESECLSEDAELDSAMENKPTKRSGSTRRSRAAEVHNLSERRRRDRINEKMRALQELIPHCNKSDKASMLDEAIEYLKSLQLQLQVMWMGSGVVPMVFPGVQHFMSRMGMGPPPLPSMQNPMHLPRVPLVDQSISMAPTQNQAVICQTPVLNSVNYQNQMQNPTFSDQYARFVGFQMQAASQPMNMFRHSSQTVQQNQVMAPPSSGGGPLSAGTAARDAPPRDEEIPVVHSIRLVGDMYSDQVFLVPWMDKLGELQCGGYNYLMDM</sequence>
<name>A0A5N5NLC3_9ROSI</name>
<evidence type="ECO:0000256" key="5">
    <source>
        <dbReference type="SAM" id="MobiDB-lite"/>
    </source>
</evidence>
<dbReference type="InterPro" id="IPR036638">
    <property type="entry name" value="HLH_DNA-bd_sf"/>
</dbReference>
<keyword evidence="8" id="KW-1185">Reference proteome</keyword>
<dbReference type="InterPro" id="IPR036812">
    <property type="entry name" value="NAD(P)_OxRdtase_dom_sf"/>
</dbReference>
<proteinExistence type="predicted"/>
<dbReference type="Pfam" id="PF00248">
    <property type="entry name" value="Aldo_ket_red"/>
    <property type="match status" value="1"/>
</dbReference>
<dbReference type="InterPro" id="IPR020471">
    <property type="entry name" value="AKR"/>
</dbReference>
<dbReference type="PANTHER" id="PTHR46807">
    <property type="entry name" value="TRANSCRIPTION FACTOR PIF3"/>
    <property type="match status" value="1"/>
</dbReference>
<feature type="region of interest" description="Disordered" evidence="5">
    <location>
        <begin position="626"/>
        <end position="747"/>
    </location>
</feature>
<dbReference type="EMBL" id="VDCV01000002">
    <property type="protein sequence ID" value="KAB5568395.1"/>
    <property type="molecule type" value="Genomic_DNA"/>
</dbReference>
<dbReference type="SMART" id="SM00353">
    <property type="entry name" value="HLH"/>
    <property type="match status" value="1"/>
</dbReference>
<comment type="subcellular location">
    <subcellularLocation>
        <location evidence="1">Nucleus</location>
    </subcellularLocation>
</comment>
<dbReference type="PRINTS" id="PR00069">
    <property type="entry name" value="ALDKETRDTASE"/>
</dbReference>
<evidence type="ECO:0000256" key="4">
    <source>
        <dbReference type="ARBA" id="ARBA00023242"/>
    </source>
</evidence>
<dbReference type="Pfam" id="PF00010">
    <property type="entry name" value="HLH"/>
    <property type="match status" value="1"/>
</dbReference>
<dbReference type="InterPro" id="IPR018170">
    <property type="entry name" value="Aldo/ket_reductase_CS"/>
</dbReference>
<dbReference type="GO" id="GO:0003700">
    <property type="term" value="F:DNA-binding transcription factor activity"/>
    <property type="evidence" value="ECO:0007669"/>
    <property type="project" value="InterPro"/>
</dbReference>
<protein>
    <recommendedName>
        <fullName evidence="6">BHLH domain-containing protein</fullName>
    </recommendedName>
</protein>
<reference evidence="8" key="1">
    <citation type="journal article" date="2019" name="Gigascience">
        <title>De novo genome assembly of the endangered Acer yangbiense, a plant species with extremely small populations endemic to Yunnan Province, China.</title>
        <authorList>
            <person name="Yang J."/>
            <person name="Wariss H.M."/>
            <person name="Tao L."/>
            <person name="Zhang R."/>
            <person name="Yun Q."/>
            <person name="Hollingsworth P."/>
            <person name="Dao Z."/>
            <person name="Luo G."/>
            <person name="Guo H."/>
            <person name="Ma Y."/>
            <person name="Sun W."/>
        </authorList>
    </citation>
    <scope>NUCLEOTIDE SEQUENCE [LARGE SCALE GENOMIC DNA]</scope>
    <source>
        <strain evidence="8">cv. br00</strain>
    </source>
</reference>
<dbReference type="GO" id="GO:0016491">
    <property type="term" value="F:oxidoreductase activity"/>
    <property type="evidence" value="ECO:0007669"/>
    <property type="project" value="InterPro"/>
</dbReference>
<keyword evidence="3" id="KW-0804">Transcription</keyword>
<dbReference type="InterPro" id="IPR047265">
    <property type="entry name" value="PIF1-like_bHLH"/>
</dbReference>
<dbReference type="AlphaFoldDB" id="A0A5N5NLC3"/>
<dbReference type="Proteomes" id="UP000326939">
    <property type="component" value="Chromosome 2"/>
</dbReference>
<organism evidence="7 8">
    <name type="scientific">Salix brachista</name>
    <dbReference type="NCBI Taxonomy" id="2182728"/>
    <lineage>
        <taxon>Eukaryota</taxon>
        <taxon>Viridiplantae</taxon>
        <taxon>Streptophyta</taxon>
        <taxon>Embryophyta</taxon>
        <taxon>Tracheophyta</taxon>
        <taxon>Spermatophyta</taxon>
        <taxon>Magnoliopsida</taxon>
        <taxon>eudicotyledons</taxon>
        <taxon>Gunneridae</taxon>
        <taxon>Pentapetalae</taxon>
        <taxon>rosids</taxon>
        <taxon>fabids</taxon>
        <taxon>Malpighiales</taxon>
        <taxon>Salicaceae</taxon>
        <taxon>Saliceae</taxon>
        <taxon>Salix</taxon>
    </lineage>
</organism>
<dbReference type="Gene3D" id="3.20.20.100">
    <property type="entry name" value="NADP-dependent oxidoreductase domain"/>
    <property type="match status" value="1"/>
</dbReference>
<feature type="region of interest" description="Disordered" evidence="5">
    <location>
        <begin position="506"/>
        <end position="534"/>
    </location>
</feature>
<gene>
    <name evidence="7" type="ORF">DKX38_002188</name>
</gene>
<dbReference type="CDD" id="cd19093">
    <property type="entry name" value="AKR_AtPLR-like"/>
    <property type="match status" value="1"/>
</dbReference>
<feature type="compositionally biased region" description="Acidic residues" evidence="5">
    <location>
        <begin position="705"/>
        <end position="716"/>
    </location>
</feature>
<evidence type="ECO:0000256" key="2">
    <source>
        <dbReference type="ARBA" id="ARBA00023015"/>
    </source>
</evidence>
<feature type="compositionally biased region" description="Basic and acidic residues" evidence="5">
    <location>
        <begin position="733"/>
        <end position="747"/>
    </location>
</feature>
<dbReference type="FunFam" id="4.10.280.10:FF:000004">
    <property type="entry name" value="Basic helix-loop-helix transcription factor"/>
    <property type="match status" value="1"/>
</dbReference>
<accession>A0A5N5NLC3</accession>
<dbReference type="GO" id="GO:0046983">
    <property type="term" value="F:protein dimerization activity"/>
    <property type="evidence" value="ECO:0007669"/>
    <property type="project" value="InterPro"/>
</dbReference>
<dbReference type="SUPFAM" id="SSF47459">
    <property type="entry name" value="HLH, helix-loop-helix DNA-binding domain"/>
    <property type="match status" value="1"/>
</dbReference>
<dbReference type="InterPro" id="IPR044273">
    <property type="entry name" value="PIF3-like"/>
</dbReference>
<dbReference type="PROSITE" id="PS00062">
    <property type="entry name" value="ALDOKETO_REDUCTASE_2"/>
    <property type="match status" value="1"/>
</dbReference>